<reference evidence="1 2" key="1">
    <citation type="submission" date="2019-01" db="EMBL/GenBank/DDBJ databases">
        <title>Coherence of Microcystis species and biogeography revealed through population genomics.</title>
        <authorList>
            <person name="Perez-Carrascal O.M."/>
            <person name="Terrat Y."/>
            <person name="Giani A."/>
            <person name="Fortin N."/>
            <person name="Tromas N."/>
            <person name="Shapiro B.J."/>
        </authorList>
    </citation>
    <scope>NUCLEOTIDE SEQUENCE [LARGE SCALE GENOMIC DNA]</scope>
    <source>
        <strain evidence="1">Ma_QC_Ca_00000000_S207</strain>
    </source>
</reference>
<evidence type="ECO:0000313" key="2">
    <source>
        <dbReference type="Proteomes" id="UP000320293"/>
    </source>
</evidence>
<sequence length="124" mass="14367">MSKQNFKRFDILVDQANKTYSKNFELDKTITAIKGVLVSSNREDLVYFRGEQKIEINKEEFFPENYESKLLMSGINVSPNSRFYHLGSVAPGNGIVKVDYKDADDGRTVFAPYRLYVYVQYETN</sequence>
<gene>
    <name evidence="1" type="ORF">EWV91_07045</name>
</gene>
<comment type="caution">
    <text evidence="1">The sequence shown here is derived from an EMBL/GenBank/DDBJ whole genome shotgun (WGS) entry which is preliminary data.</text>
</comment>
<dbReference type="Proteomes" id="UP000320293">
    <property type="component" value="Unassembled WGS sequence"/>
</dbReference>
<proteinExistence type="predicted"/>
<name>A0A552FSY1_MICAE</name>
<accession>A0A552FSY1</accession>
<evidence type="ECO:0000313" key="1">
    <source>
        <dbReference type="EMBL" id="TRU49820.1"/>
    </source>
</evidence>
<organism evidence="1 2">
    <name type="scientific">Microcystis aeruginosa Ma_QC_Ca_00000000_S207</name>
    <dbReference type="NCBI Taxonomy" id="2486251"/>
    <lineage>
        <taxon>Bacteria</taxon>
        <taxon>Bacillati</taxon>
        <taxon>Cyanobacteriota</taxon>
        <taxon>Cyanophyceae</taxon>
        <taxon>Oscillatoriophycideae</taxon>
        <taxon>Chroococcales</taxon>
        <taxon>Microcystaceae</taxon>
        <taxon>Microcystis</taxon>
    </lineage>
</organism>
<protein>
    <submittedName>
        <fullName evidence="1">Uncharacterized protein</fullName>
    </submittedName>
</protein>
<dbReference type="EMBL" id="SFBF01000129">
    <property type="protein sequence ID" value="TRU49820.1"/>
    <property type="molecule type" value="Genomic_DNA"/>
</dbReference>
<dbReference type="AlphaFoldDB" id="A0A552FSY1"/>